<dbReference type="EMBL" id="JAACJS010000015">
    <property type="protein sequence ID" value="NCI50798.1"/>
    <property type="molecule type" value="Genomic_DNA"/>
</dbReference>
<dbReference type="Gene3D" id="2.170.130.10">
    <property type="entry name" value="TonB-dependent receptor, plug domain"/>
    <property type="match status" value="1"/>
</dbReference>
<sequence length="1076" mass="119222">MRAILSSIIFLLLITCVRAQVTGGSIAGKVKAENGIPLQGASIRIKHGATGTLYFSTSGKTGNFFVPDVSPGNGYSAEVFFVNHKSEVRSNITVNLGEETTVDFVMKQNVTVLKEVTVSAAHQNRNSGMVITREKMDLLPGRNMYEQLRSIPVASLSAGNEGGISFAGQNNRYNAMYIDGAINNDVFGLAASGTNGGQAGISILPADAIAQFQVALTPYDASLGNFTGAAINATTRSGTNQKENSVYHYFSNRDLSGKTPVGEKKDAAKLNTFFSGTYGWRTQGAFIKNKLFYFANIELQREVFSQPFLFDRYKGNTKDIRLLNILANTVKASYHYDPGSFLDNPETVNADRVVMRLDWNINWRNSLSVSHRYTYAQRMNANAGNENTIHFSNDGYAFFSGTNSVSLEWKSSFNKSTANKLLVTYTKVNDDREPLDKPFPRVRINDGEGAILFGTDNSSTINQLIQSNLGVADKFKFNAGPHLLTTGFDIEHNRIRNAFIQNSFGSYTYSSPGDFLTNDHPSAYQLGFSLVDNINADQTMASAAFSVLRTAVFVNDELRFKNFVLNYGIRFDKHLFLTAPARNDYVNDVALQQIAKYWDTEGALSGAQINIPLSVSPRIGFSYRDAKHAVAIRGGAGIFSGRLPLAWPGGVYNNNGLFIGGFSASLSQLGKMRFRPDPFRQWTPRDFNSAGNKEPLNLISEKFSMPELFRVSLAAEKKWSDWTTSLELMFSKNINEIRYTNLNLLPPVGTAEGPDRRFIYPDVNNARIGLEAGGSNPFDYAILLGNNKERTGYAYDLSFGLVGLPGHNWKADISYHFGHSYVNNEGTSSVNLTQWRTMETVNGRNFLTRSVSDFSPGHRVFAVFSRVFRGRHGGASTTCSFTYNGQSGAPVSYVYDGSMTRDDGAFGAYDLIYVPTAEELAGAVFLPNTVNGTVYTPAQQKEAFNRLIENDGYLKSRRGNYAERNGSRMPFEHVVDLKILYDLRLKVAGDKCRLQLSFDLFNFTNFLNRDWGRRYFQPNGQVALLDFAGYTGAGATVPQFKFNATTELKEKWTASLSTTPAYSARWNGRLGIRLLF</sequence>
<keyword evidence="4" id="KW-0675">Receptor</keyword>
<accession>A0ABX0A052</accession>
<dbReference type="SUPFAM" id="SSF56935">
    <property type="entry name" value="Porins"/>
    <property type="match status" value="1"/>
</dbReference>
<gene>
    <name evidence="4" type="ORF">GWC95_12740</name>
</gene>
<proteinExistence type="predicted"/>
<dbReference type="SUPFAM" id="SSF49452">
    <property type="entry name" value="Starch-binding domain-like"/>
    <property type="match status" value="1"/>
</dbReference>
<dbReference type="Pfam" id="PF07715">
    <property type="entry name" value="Plug"/>
    <property type="match status" value="1"/>
</dbReference>
<evidence type="ECO:0000313" key="4">
    <source>
        <dbReference type="EMBL" id="NCI50798.1"/>
    </source>
</evidence>
<name>A0ABX0A052_9BACT</name>
<evidence type="ECO:0000313" key="5">
    <source>
        <dbReference type="Proteomes" id="UP000753802"/>
    </source>
</evidence>
<dbReference type="RefSeq" id="WP_161819110.1">
    <property type="nucleotide sequence ID" value="NZ_JAACJS010000015.1"/>
</dbReference>
<dbReference type="InterPro" id="IPR012910">
    <property type="entry name" value="Plug_dom"/>
</dbReference>
<keyword evidence="5" id="KW-1185">Reference proteome</keyword>
<dbReference type="Proteomes" id="UP000753802">
    <property type="component" value="Unassembled WGS sequence"/>
</dbReference>
<evidence type="ECO:0000259" key="2">
    <source>
        <dbReference type="Pfam" id="PF07715"/>
    </source>
</evidence>
<dbReference type="Pfam" id="PF13620">
    <property type="entry name" value="CarboxypepD_reg"/>
    <property type="match status" value="1"/>
</dbReference>
<dbReference type="Pfam" id="PF25183">
    <property type="entry name" value="OMP_b-brl_4"/>
    <property type="match status" value="1"/>
</dbReference>
<evidence type="ECO:0000256" key="1">
    <source>
        <dbReference type="SAM" id="SignalP"/>
    </source>
</evidence>
<keyword evidence="1" id="KW-0732">Signal</keyword>
<feature type="domain" description="TonB-dependent transporter Oar-like beta-barrel" evidence="3">
    <location>
        <begin position="333"/>
        <end position="1007"/>
    </location>
</feature>
<feature type="domain" description="TonB-dependent receptor plug" evidence="2">
    <location>
        <begin position="130"/>
        <end position="226"/>
    </location>
</feature>
<comment type="caution">
    <text evidence="4">The sequence shown here is derived from an EMBL/GenBank/DDBJ whole genome shotgun (WGS) entry which is preliminary data.</text>
</comment>
<organism evidence="4 5">
    <name type="scientific">Sediminibacterium roseum</name>
    <dbReference type="NCBI Taxonomy" id="1978412"/>
    <lineage>
        <taxon>Bacteria</taxon>
        <taxon>Pseudomonadati</taxon>
        <taxon>Bacteroidota</taxon>
        <taxon>Chitinophagia</taxon>
        <taxon>Chitinophagales</taxon>
        <taxon>Chitinophagaceae</taxon>
        <taxon>Sediminibacterium</taxon>
    </lineage>
</organism>
<dbReference type="InterPro" id="IPR057601">
    <property type="entry name" value="Oar-like_b-barrel"/>
</dbReference>
<dbReference type="InterPro" id="IPR013784">
    <property type="entry name" value="Carb-bd-like_fold"/>
</dbReference>
<dbReference type="Gene3D" id="2.60.40.1120">
    <property type="entry name" value="Carboxypeptidase-like, regulatory domain"/>
    <property type="match status" value="1"/>
</dbReference>
<feature type="signal peptide" evidence="1">
    <location>
        <begin position="1"/>
        <end position="19"/>
    </location>
</feature>
<protein>
    <submittedName>
        <fullName evidence="4">TonB-dependent receptor</fullName>
    </submittedName>
</protein>
<evidence type="ECO:0000259" key="3">
    <source>
        <dbReference type="Pfam" id="PF25183"/>
    </source>
</evidence>
<feature type="chain" id="PRO_5046284656" evidence="1">
    <location>
        <begin position="20"/>
        <end position="1076"/>
    </location>
</feature>
<dbReference type="InterPro" id="IPR037066">
    <property type="entry name" value="Plug_dom_sf"/>
</dbReference>
<reference evidence="4 5" key="1">
    <citation type="submission" date="2020-01" db="EMBL/GenBank/DDBJ databases">
        <title>Genome analysis.</title>
        <authorList>
            <person name="Wu S."/>
            <person name="Wang G."/>
        </authorList>
    </citation>
    <scope>NUCLEOTIDE SEQUENCE [LARGE SCALE GENOMIC DNA]</scope>
    <source>
        <strain evidence="4 5">SYL130</strain>
    </source>
</reference>